<dbReference type="SUPFAM" id="SSF53474">
    <property type="entry name" value="alpha/beta-Hydrolases"/>
    <property type="match status" value="1"/>
</dbReference>
<reference evidence="7" key="1">
    <citation type="journal article" date="2021" name="IMA Fungus">
        <title>Genomic characterization of three marine fungi, including Emericellopsis atlantica sp. nov. with signatures of a generalist lifestyle and marine biomass degradation.</title>
        <authorList>
            <person name="Hagestad O.C."/>
            <person name="Hou L."/>
            <person name="Andersen J.H."/>
            <person name="Hansen E.H."/>
            <person name="Altermark B."/>
            <person name="Li C."/>
            <person name="Kuhnert E."/>
            <person name="Cox R.J."/>
            <person name="Crous P.W."/>
            <person name="Spatafora J.W."/>
            <person name="Lail K."/>
            <person name="Amirebrahimi M."/>
            <person name="Lipzen A."/>
            <person name="Pangilinan J."/>
            <person name="Andreopoulos W."/>
            <person name="Hayes R.D."/>
            <person name="Ng V."/>
            <person name="Grigoriev I.V."/>
            <person name="Jackson S.A."/>
            <person name="Sutton T.D.S."/>
            <person name="Dobson A.D.W."/>
            <person name="Rama T."/>
        </authorList>
    </citation>
    <scope>NUCLEOTIDE SEQUENCE</scope>
    <source>
        <strain evidence="7">TRa018bII</strain>
    </source>
</reference>
<evidence type="ECO:0000313" key="8">
    <source>
        <dbReference type="Proteomes" id="UP000824998"/>
    </source>
</evidence>
<name>A0A9P7YKQ3_9HELO</name>
<evidence type="ECO:0000256" key="1">
    <source>
        <dbReference type="ARBA" id="ARBA00007387"/>
    </source>
</evidence>
<dbReference type="GO" id="GO:0005640">
    <property type="term" value="C:nuclear outer membrane"/>
    <property type="evidence" value="ECO:0007669"/>
    <property type="project" value="UniProtKB-SubCell"/>
</dbReference>
<dbReference type="AlphaFoldDB" id="A0A9P7YKQ3"/>
<dbReference type="EMBL" id="MU251450">
    <property type="protein sequence ID" value="KAG9234845.1"/>
    <property type="molecule type" value="Genomic_DNA"/>
</dbReference>
<keyword evidence="4" id="KW-0472">Membrane</keyword>
<keyword evidence="5" id="KW-0539">Nucleus</keyword>
<dbReference type="InterPro" id="IPR008547">
    <property type="entry name" value="DUF829_TMEM53"/>
</dbReference>
<proteinExistence type="inferred from homology"/>
<comment type="caution">
    <text evidence="7">The sequence shown here is derived from an EMBL/GenBank/DDBJ whole genome shotgun (WGS) entry which is preliminary data.</text>
</comment>
<dbReference type="PANTHER" id="PTHR12265">
    <property type="entry name" value="TRANSMEMBRANE PROTEIN 53"/>
    <property type="match status" value="1"/>
</dbReference>
<evidence type="ECO:0000313" key="7">
    <source>
        <dbReference type="EMBL" id="KAG9234845.1"/>
    </source>
</evidence>
<evidence type="ECO:0000256" key="6">
    <source>
        <dbReference type="ARBA" id="ARBA00034303"/>
    </source>
</evidence>
<dbReference type="OrthoDB" id="77878at2759"/>
<keyword evidence="3" id="KW-1133">Transmembrane helix</keyword>
<evidence type="ECO:0000256" key="2">
    <source>
        <dbReference type="ARBA" id="ARBA00022692"/>
    </source>
</evidence>
<sequence>MSPPPTSNPLESFTRLNSAVYFHQPHGTARRPASRAHDPHLIVLAAWMNALPKHLAKYASKYTTLYPSAAILLIFTNSLDVTIRTHGGTLARVGPVLELLRPLGAGGGPAADGQRVLWHAFSNGGAFTSTWIARSHFEATGRALPAAAVVLDSSPGRANVEATSRAFAVSLPRNPLLNFLGWLLLRLFFAVVRVRDAFRWTPNTIDRIRDVLNDRKCFAVEAPRLYVYSEGDDMVDSRDVEEHGAEADARGYRVWMEKYGGSRHAAHMIDDPRRYWSTVWRLWNSVA</sequence>
<dbReference type="Pfam" id="PF05705">
    <property type="entry name" value="DUF829"/>
    <property type="match status" value="1"/>
</dbReference>
<gene>
    <name evidence="7" type="ORF">BJ875DRAFT_292066</name>
</gene>
<comment type="subcellular location">
    <subcellularLocation>
        <location evidence="6">Nucleus outer membrane</location>
        <topology evidence="6">Single-pass membrane protein</topology>
    </subcellularLocation>
</comment>
<dbReference type="Proteomes" id="UP000824998">
    <property type="component" value="Unassembled WGS sequence"/>
</dbReference>
<dbReference type="PANTHER" id="PTHR12265:SF30">
    <property type="entry name" value="TRANSMEMBRANE PROTEIN 53"/>
    <property type="match status" value="1"/>
</dbReference>
<keyword evidence="2" id="KW-0812">Transmembrane</keyword>
<evidence type="ECO:0008006" key="9">
    <source>
        <dbReference type="Google" id="ProtNLM"/>
    </source>
</evidence>
<organism evidence="7 8">
    <name type="scientific">Amylocarpus encephaloides</name>
    <dbReference type="NCBI Taxonomy" id="45428"/>
    <lineage>
        <taxon>Eukaryota</taxon>
        <taxon>Fungi</taxon>
        <taxon>Dikarya</taxon>
        <taxon>Ascomycota</taxon>
        <taxon>Pezizomycotina</taxon>
        <taxon>Leotiomycetes</taxon>
        <taxon>Helotiales</taxon>
        <taxon>Helotiales incertae sedis</taxon>
        <taxon>Amylocarpus</taxon>
    </lineage>
</organism>
<comment type="similarity">
    <text evidence="1">Belongs to the TMEM53 family.</text>
</comment>
<dbReference type="InterPro" id="IPR029058">
    <property type="entry name" value="AB_hydrolase_fold"/>
</dbReference>
<evidence type="ECO:0000256" key="3">
    <source>
        <dbReference type="ARBA" id="ARBA00022989"/>
    </source>
</evidence>
<protein>
    <recommendedName>
        <fullName evidence="9">Indole-diterpene biosynthesis protein PaxU</fullName>
    </recommendedName>
</protein>
<keyword evidence="8" id="KW-1185">Reference proteome</keyword>
<evidence type="ECO:0000256" key="4">
    <source>
        <dbReference type="ARBA" id="ARBA00023136"/>
    </source>
</evidence>
<evidence type="ECO:0000256" key="5">
    <source>
        <dbReference type="ARBA" id="ARBA00023242"/>
    </source>
</evidence>
<accession>A0A9P7YKQ3</accession>